<dbReference type="PANTHER" id="PTHR35566:SF1">
    <property type="entry name" value="TYPE VI SECRETION SYSTEM BASEPLATE COMPONENT TSSK1"/>
    <property type="match status" value="1"/>
</dbReference>
<dbReference type="InterPro" id="IPR010263">
    <property type="entry name" value="T6SS_TssK"/>
</dbReference>
<dbReference type="AlphaFoldDB" id="A0A158GSC0"/>
<organism evidence="1 2">
    <name type="scientific">Caballeronia cordobensis</name>
    <name type="common">Burkholderia cordobensis</name>
    <dbReference type="NCBI Taxonomy" id="1353886"/>
    <lineage>
        <taxon>Bacteria</taxon>
        <taxon>Pseudomonadati</taxon>
        <taxon>Pseudomonadota</taxon>
        <taxon>Betaproteobacteria</taxon>
        <taxon>Burkholderiales</taxon>
        <taxon>Burkholderiaceae</taxon>
        <taxon>Caballeronia</taxon>
    </lineage>
</organism>
<dbReference type="NCBIfam" id="TIGR03353">
    <property type="entry name" value="VI_chp_4"/>
    <property type="match status" value="1"/>
</dbReference>
<evidence type="ECO:0000313" key="1">
    <source>
        <dbReference type="EMBL" id="SAL34330.1"/>
    </source>
</evidence>
<dbReference type="PANTHER" id="PTHR35566">
    <property type="entry name" value="BLR3599 PROTEIN"/>
    <property type="match status" value="1"/>
</dbReference>
<keyword evidence="2" id="KW-1185">Reference proteome</keyword>
<dbReference type="Pfam" id="PF05936">
    <property type="entry name" value="T6SS_VasE"/>
    <property type="match status" value="1"/>
</dbReference>
<sequence length="444" mass="48221">MYWNNKVIWSEGMFLQPQHLQQHDRHVEALLEGRAGALRPYAWGFTKLEIDEALLKLGKLALRSVAGVLPDGTPFSLPADDDLPEPLEIPENAANVTVMLALPVRRPGSPESGGDEHADNLARYRAGDVEVHDSNDADALATLLQVGKLRLRLALSPDVAHAHACAGVAHVIERKSDGRVVLDDEYCAPCLDYRVAGKLARFATELAGLLQQRGEALAGRLAQPDGAGMAEIADFLLLQIVNRAQPLVAHFNALSGLHPEALYRVCIGLAGELATFSQAGRRPPEFPAYRHERLKESFEPVIAALRLALSRVADPQVVSIALEERRYGLRVALVNDRALFTGATFVLAARAQVPTDTLLSGFGSQVKIGSIEKIRDLVNLQLPGIALRALAVAPRQLPFHAGYSYFELDDKNEAWATLASSAGMALHVAGEFPGLAMELWAIRH</sequence>
<name>A0A158GSC0_CABCO</name>
<protein>
    <submittedName>
        <fullName evidence="1">Type VI secretion protein</fullName>
    </submittedName>
</protein>
<proteinExistence type="predicted"/>
<accession>A0A158GSC0</accession>
<gene>
    <name evidence="1" type="ORF">AWB70_02343</name>
</gene>
<dbReference type="RefSeq" id="WP_053570152.1">
    <property type="nucleotide sequence ID" value="NZ_FCNY02000005.1"/>
</dbReference>
<dbReference type="EMBL" id="FCNY02000005">
    <property type="protein sequence ID" value="SAL34330.1"/>
    <property type="molecule type" value="Genomic_DNA"/>
</dbReference>
<evidence type="ECO:0000313" key="2">
    <source>
        <dbReference type="Proteomes" id="UP000054740"/>
    </source>
</evidence>
<reference evidence="2" key="1">
    <citation type="submission" date="2016-01" db="EMBL/GenBank/DDBJ databases">
        <authorList>
            <person name="Peeters C."/>
        </authorList>
    </citation>
    <scope>NUCLEOTIDE SEQUENCE [LARGE SCALE GENOMIC DNA]</scope>
</reference>
<dbReference type="Proteomes" id="UP000054740">
    <property type="component" value="Unassembled WGS sequence"/>
</dbReference>